<keyword evidence="7" id="KW-0949">S-adenosyl-L-methionine</keyword>
<dbReference type="Pfam" id="PF02579">
    <property type="entry name" value="Nitro_FeMo-Co"/>
    <property type="match status" value="1"/>
</dbReference>
<keyword evidence="12" id="KW-0456">Lyase</keyword>
<dbReference type="PANTHER" id="PTHR43787">
    <property type="entry name" value="FEMO COFACTOR BIOSYNTHESIS PROTEIN NIFB-RELATED"/>
    <property type="match status" value="1"/>
</dbReference>
<comment type="pathway">
    <text evidence="3">Cofactor biosynthesis; Fe-Mo cofactor biosynthesis.</text>
</comment>
<protein>
    <recommendedName>
        <fullName evidence="5">FeMo cofactor biosynthesis protein NifB</fullName>
    </recommendedName>
    <alternativeName>
        <fullName evidence="14">Nitrogenase cofactor maturase NifB</fullName>
    </alternativeName>
    <alternativeName>
        <fullName evidence="13">Radical SAM assemblase NifB</fullName>
    </alternativeName>
</protein>
<evidence type="ECO:0000256" key="11">
    <source>
        <dbReference type="ARBA" id="ARBA00023231"/>
    </source>
</evidence>
<dbReference type="SMART" id="SM00729">
    <property type="entry name" value="Elp3"/>
    <property type="match status" value="1"/>
</dbReference>
<evidence type="ECO:0000256" key="10">
    <source>
        <dbReference type="ARBA" id="ARBA00023014"/>
    </source>
</evidence>
<gene>
    <name evidence="16" type="ordered locus">Dbac_0843</name>
</gene>
<evidence type="ECO:0000313" key="17">
    <source>
        <dbReference type="Proteomes" id="UP000002216"/>
    </source>
</evidence>
<dbReference type="InterPro" id="IPR013785">
    <property type="entry name" value="Aldolase_TIM"/>
</dbReference>
<dbReference type="InterPro" id="IPR058240">
    <property type="entry name" value="rSAM_sf"/>
</dbReference>
<dbReference type="PROSITE" id="PS51918">
    <property type="entry name" value="RADICAL_SAM"/>
    <property type="match status" value="1"/>
</dbReference>
<dbReference type="eggNOG" id="COG1433">
    <property type="taxonomic scope" value="Bacteria"/>
</dbReference>
<dbReference type="GO" id="GO:0046872">
    <property type="term" value="F:metal ion binding"/>
    <property type="evidence" value="ECO:0007669"/>
    <property type="project" value="UniProtKB-KW"/>
</dbReference>
<dbReference type="UniPathway" id="UPA00782"/>
<keyword evidence="9" id="KW-0408">Iron</keyword>
<comment type="similarity">
    <text evidence="4">Belongs to the radical SAM superfamily. NifB family.</text>
</comment>
<accession>C7LPB8</accession>
<evidence type="ECO:0000256" key="13">
    <source>
        <dbReference type="ARBA" id="ARBA00030926"/>
    </source>
</evidence>
<dbReference type="GO" id="GO:0016829">
    <property type="term" value="F:lyase activity"/>
    <property type="evidence" value="ECO:0007669"/>
    <property type="project" value="UniProtKB-KW"/>
</dbReference>
<dbReference type="NCBIfam" id="TIGR01290">
    <property type="entry name" value="nifB"/>
    <property type="match status" value="1"/>
</dbReference>
<evidence type="ECO:0000256" key="6">
    <source>
        <dbReference type="ARBA" id="ARBA00022485"/>
    </source>
</evidence>
<dbReference type="PROSITE" id="PS01305">
    <property type="entry name" value="MOAA_NIFB_PQQE"/>
    <property type="match status" value="1"/>
</dbReference>
<dbReference type="Pfam" id="PF04055">
    <property type="entry name" value="Radical_SAM"/>
    <property type="match status" value="1"/>
</dbReference>
<dbReference type="HOGENOM" id="CLU_027639_0_0_7"/>
<name>C7LPB8_DESBD</name>
<dbReference type="OrthoDB" id="9785734at2"/>
<feature type="domain" description="Radical SAM core" evidence="15">
    <location>
        <begin position="18"/>
        <end position="263"/>
    </location>
</feature>
<dbReference type="SFLD" id="SFLDG01067">
    <property type="entry name" value="SPASM/twitch_domain_containing"/>
    <property type="match status" value="1"/>
</dbReference>
<dbReference type="SFLD" id="SFLDG01068">
    <property type="entry name" value="FeMo_cofactor_biosynthesis_pro"/>
    <property type="match status" value="1"/>
</dbReference>
<sequence>MSEAKDRSQHPCFNKETSGSCGRVHLPVAPGCNIQCNYCNRKYDCVNESRPGVTSAILPPDRAVEYLDEVLKKEPRITVVGIAGPGDPMAEAKRTLETIERINAKYPNMLYCLSSNGLALPEHVDRLAELGVTHVTVTMNAVDPEIGAKIYSWVRVGKVVYRGVEGAKILLERQLESIRLLKAKGITVKVNSIIIPGVNDHHLIEVAKVAASLGADIQNLIPLHPTADTPFAGVEEPTKELIHELRAKGGALVPQMTHCKRCRADAVGLLCSDRSSELIPTLNNLACGSKAGTKPYVAVATREGMLVNMHLGEAPSFQIWAPQGKGARMIEERRVPEVGCGPERWHKLAEVLHDCSLVLAEAVGKQPKQVLGEHGITVLECTGLIADIVTEHFQGGDILRYKTRSHKAGCAGMGGGCG</sequence>
<evidence type="ECO:0000313" key="16">
    <source>
        <dbReference type="EMBL" id="ACU88961.1"/>
    </source>
</evidence>
<evidence type="ECO:0000256" key="7">
    <source>
        <dbReference type="ARBA" id="ARBA00022691"/>
    </source>
</evidence>
<dbReference type="Proteomes" id="UP000002216">
    <property type="component" value="Chromosome"/>
</dbReference>
<evidence type="ECO:0000256" key="2">
    <source>
        <dbReference type="ARBA" id="ARBA00003522"/>
    </source>
</evidence>
<dbReference type="KEGG" id="dba:Dbac_0843"/>
<evidence type="ECO:0000256" key="9">
    <source>
        <dbReference type="ARBA" id="ARBA00023004"/>
    </source>
</evidence>
<dbReference type="GO" id="GO:0051539">
    <property type="term" value="F:4 iron, 4 sulfur cluster binding"/>
    <property type="evidence" value="ECO:0007669"/>
    <property type="project" value="UniProtKB-KW"/>
</dbReference>
<keyword evidence="8" id="KW-0479">Metal-binding</keyword>
<evidence type="ECO:0000256" key="12">
    <source>
        <dbReference type="ARBA" id="ARBA00023239"/>
    </source>
</evidence>
<dbReference type="InterPro" id="IPR003731">
    <property type="entry name" value="Di-Nase_FeMo-co_biosynth"/>
</dbReference>
<dbReference type="PANTHER" id="PTHR43787:SF13">
    <property type="entry name" value="FEMO COFACTOR BIOSYNTHESIS PROTEIN NIFB"/>
    <property type="match status" value="1"/>
</dbReference>
<dbReference type="InterPro" id="IPR000385">
    <property type="entry name" value="MoaA_NifB_PqqE_Fe-S-bd_CS"/>
</dbReference>
<dbReference type="RefSeq" id="WP_015773061.1">
    <property type="nucleotide sequence ID" value="NC_013173.1"/>
</dbReference>
<dbReference type="Gene3D" id="3.30.420.130">
    <property type="entry name" value="Dinitrogenase iron-molybdenum cofactor biosynthesis domain"/>
    <property type="match status" value="1"/>
</dbReference>
<keyword evidence="6" id="KW-0004">4Fe-4S</keyword>
<comment type="cofactor">
    <cofactor evidence="1">
        <name>[4Fe-4S] cluster</name>
        <dbReference type="ChEBI" id="CHEBI:49883"/>
    </cofactor>
</comment>
<organism evidence="16 17">
    <name type="scientific">Desulfomicrobium baculatum (strain DSM 4028 / VKM B-1378 / X)</name>
    <name type="common">Desulfovibrio baculatus</name>
    <dbReference type="NCBI Taxonomy" id="525897"/>
    <lineage>
        <taxon>Bacteria</taxon>
        <taxon>Pseudomonadati</taxon>
        <taxon>Thermodesulfobacteriota</taxon>
        <taxon>Desulfovibrionia</taxon>
        <taxon>Desulfovibrionales</taxon>
        <taxon>Desulfomicrobiaceae</taxon>
        <taxon>Desulfomicrobium</taxon>
    </lineage>
</organism>
<proteinExistence type="inferred from homology"/>
<evidence type="ECO:0000256" key="8">
    <source>
        <dbReference type="ARBA" id="ARBA00022723"/>
    </source>
</evidence>
<dbReference type="InterPro" id="IPR007197">
    <property type="entry name" value="rSAM"/>
</dbReference>
<evidence type="ECO:0000256" key="3">
    <source>
        <dbReference type="ARBA" id="ARBA00005155"/>
    </source>
</evidence>
<dbReference type="SFLD" id="SFLDS00029">
    <property type="entry name" value="Radical_SAM"/>
    <property type="match status" value="1"/>
</dbReference>
<dbReference type="CDD" id="cd01335">
    <property type="entry name" value="Radical_SAM"/>
    <property type="match status" value="1"/>
</dbReference>
<evidence type="ECO:0000256" key="4">
    <source>
        <dbReference type="ARBA" id="ARBA00006804"/>
    </source>
</evidence>
<dbReference type="STRING" id="525897.Dbac_0843"/>
<comment type="function">
    <text evidence="2">Involved in the biosynthesis of the iron-molybdenum cofactor (FeMo-co or M-cluster) found in the dinitrogenase enzyme of the nitrogenase complex in nitrogen-fixing microorganisms. NifB catalyzes the crucial step of radical SAM-dependent carbide insertion that occurs concomitant with the insertion of a 9th sulfur and the rearrangement/coupling of two [4Fe-4S] clusters into a [8Fe-9S-C] cluster, the precursor to the M-cluster.</text>
</comment>
<dbReference type="EMBL" id="CP001629">
    <property type="protein sequence ID" value="ACU88961.1"/>
    <property type="molecule type" value="Genomic_DNA"/>
</dbReference>
<evidence type="ECO:0000256" key="5">
    <source>
        <dbReference type="ARBA" id="ARBA00021702"/>
    </source>
</evidence>
<dbReference type="Gene3D" id="3.20.20.70">
    <property type="entry name" value="Aldolase class I"/>
    <property type="match status" value="1"/>
</dbReference>
<dbReference type="InterPro" id="IPR005980">
    <property type="entry name" value="Nase_CF_NifB"/>
</dbReference>
<dbReference type="SFLD" id="SFLDF00281">
    <property type="entry name" value="FeMo_cofactor_biosynthesis_pro"/>
    <property type="match status" value="1"/>
</dbReference>
<dbReference type="GO" id="GO:0032324">
    <property type="term" value="P:molybdopterin cofactor biosynthetic process"/>
    <property type="evidence" value="ECO:0007669"/>
    <property type="project" value="UniProtKB-ARBA"/>
</dbReference>
<reference evidence="16 17" key="1">
    <citation type="journal article" date="2009" name="Stand. Genomic Sci.">
        <title>Complete genome sequence of Desulfomicrobium baculatum type strain (X).</title>
        <authorList>
            <person name="Copeland A."/>
            <person name="Spring S."/>
            <person name="Goker M."/>
            <person name="Schneider S."/>
            <person name="Lapidus A."/>
            <person name="Del Rio T.G."/>
            <person name="Tice H."/>
            <person name="Cheng J.F."/>
            <person name="Chen F."/>
            <person name="Nolan M."/>
            <person name="Bruce D."/>
            <person name="Goodwin L."/>
            <person name="Pitluck S."/>
            <person name="Ivanova N."/>
            <person name="Mavrommatis K."/>
            <person name="Ovchinnikova G."/>
            <person name="Pati A."/>
            <person name="Chen A."/>
            <person name="Palaniappan K."/>
            <person name="Land M."/>
            <person name="Hauser L."/>
            <person name="Chang Y.J."/>
            <person name="Jeffries C.C."/>
            <person name="Meincke L."/>
            <person name="Sims D."/>
            <person name="Brettin T."/>
            <person name="Detter J.C."/>
            <person name="Han C."/>
            <person name="Chain P."/>
            <person name="Bristow J."/>
            <person name="Eisen J.A."/>
            <person name="Markowitz V."/>
            <person name="Hugenholtz P."/>
            <person name="Kyrpides N.C."/>
            <person name="Klenk H.P."/>
            <person name="Lucas S."/>
        </authorList>
    </citation>
    <scope>NUCLEOTIDE SEQUENCE [LARGE SCALE GENOMIC DNA]</scope>
    <source>
        <strain evidence="17">DSM 4028 / VKM B-1378 / X</strain>
    </source>
</reference>
<dbReference type="eggNOG" id="COG0535">
    <property type="taxonomic scope" value="Bacteria"/>
</dbReference>
<dbReference type="SUPFAM" id="SSF102114">
    <property type="entry name" value="Radical SAM enzymes"/>
    <property type="match status" value="1"/>
</dbReference>
<dbReference type="InterPro" id="IPR006638">
    <property type="entry name" value="Elp3/MiaA/NifB-like_rSAM"/>
</dbReference>
<keyword evidence="17" id="KW-1185">Reference proteome</keyword>
<evidence type="ECO:0000256" key="1">
    <source>
        <dbReference type="ARBA" id="ARBA00001966"/>
    </source>
</evidence>
<keyword evidence="11" id="KW-0535">Nitrogen fixation</keyword>
<evidence type="ECO:0000256" key="14">
    <source>
        <dbReference type="ARBA" id="ARBA00032102"/>
    </source>
</evidence>
<dbReference type="SUPFAM" id="SSF53146">
    <property type="entry name" value="Nitrogenase accessory factor-like"/>
    <property type="match status" value="1"/>
</dbReference>
<dbReference type="AlphaFoldDB" id="C7LPB8"/>
<keyword evidence="10" id="KW-0411">Iron-sulfur</keyword>
<evidence type="ECO:0000259" key="15">
    <source>
        <dbReference type="PROSITE" id="PS51918"/>
    </source>
</evidence>
<dbReference type="InterPro" id="IPR036105">
    <property type="entry name" value="DiNase_FeMo-co_biosyn_sf"/>
</dbReference>